<dbReference type="InterPro" id="IPR014030">
    <property type="entry name" value="Ketoacyl_synth_N"/>
</dbReference>
<evidence type="ECO:0000256" key="3">
    <source>
        <dbReference type="RuleBase" id="RU003694"/>
    </source>
</evidence>
<evidence type="ECO:0000313" key="6">
    <source>
        <dbReference type="Proteomes" id="UP000003860"/>
    </source>
</evidence>
<proteinExistence type="inferred from homology"/>
<dbReference type="PANTHER" id="PTHR11712:SF336">
    <property type="entry name" value="3-OXOACYL-[ACYL-CARRIER-PROTEIN] SYNTHASE, MITOCHONDRIAL"/>
    <property type="match status" value="1"/>
</dbReference>
<evidence type="ECO:0000256" key="2">
    <source>
        <dbReference type="ARBA" id="ARBA00022679"/>
    </source>
</evidence>
<dbReference type="InterPro" id="IPR016039">
    <property type="entry name" value="Thiolase-like"/>
</dbReference>
<dbReference type="EMBL" id="ACXX02000008">
    <property type="protein sequence ID" value="EGD47359.1"/>
    <property type="molecule type" value="Genomic_DNA"/>
</dbReference>
<dbReference type="OrthoDB" id="9808669at2"/>
<dbReference type="STRING" id="588581.Cpap_1942"/>
<accession>F1TDR3</accession>
<protein>
    <submittedName>
        <fullName evidence="5">Beta-ketoacyl synthase</fullName>
    </submittedName>
</protein>
<evidence type="ECO:0000259" key="4">
    <source>
        <dbReference type="PROSITE" id="PS52004"/>
    </source>
</evidence>
<feature type="domain" description="Ketosynthase family 3 (KS3)" evidence="4">
    <location>
        <begin position="2"/>
        <end position="414"/>
    </location>
</feature>
<dbReference type="SMART" id="SM00825">
    <property type="entry name" value="PKS_KS"/>
    <property type="match status" value="1"/>
</dbReference>
<reference evidence="5" key="1">
    <citation type="submission" date="2009-07" db="EMBL/GenBank/DDBJ databases">
        <authorList>
            <consortium name="US DOE Joint Genome Institute (JGI-PGF)"/>
            <person name="Lucas S."/>
            <person name="Copeland A."/>
            <person name="Lapidus A."/>
            <person name="Glavina del Rio T."/>
            <person name="Tice H."/>
            <person name="Bruce D."/>
            <person name="Goodwin L."/>
            <person name="Pitluck S."/>
            <person name="Larimer F."/>
            <person name="Land M.L."/>
            <person name="Mouttaki H."/>
            <person name="He Z."/>
            <person name="Zhou J."/>
            <person name="Hemme C.L."/>
        </authorList>
    </citation>
    <scope>NUCLEOTIDE SEQUENCE [LARGE SCALE GENOMIC DNA]</scope>
    <source>
        <strain evidence="5">DSM 2782</strain>
    </source>
</reference>
<dbReference type="GO" id="GO:0004315">
    <property type="term" value="F:3-oxoacyl-[acyl-carrier-protein] synthase activity"/>
    <property type="evidence" value="ECO:0007669"/>
    <property type="project" value="TreeGrafter"/>
</dbReference>
<organism evidence="5 6">
    <name type="scientific">Ruminiclostridium papyrosolvens DSM 2782</name>
    <dbReference type="NCBI Taxonomy" id="588581"/>
    <lineage>
        <taxon>Bacteria</taxon>
        <taxon>Bacillati</taxon>
        <taxon>Bacillota</taxon>
        <taxon>Clostridia</taxon>
        <taxon>Eubacteriales</taxon>
        <taxon>Oscillospiraceae</taxon>
        <taxon>Ruminiclostridium</taxon>
    </lineage>
</organism>
<dbReference type="SUPFAM" id="SSF53901">
    <property type="entry name" value="Thiolase-like"/>
    <property type="match status" value="2"/>
</dbReference>
<sequence>MTDKIVITGISAVTPLGNSLEEITKNLINGKSGMGYVTRYELNGFPVRHGGVVDIKDLETIEYPYNENIQFKLFYYCLKKLNEEFKDSYEANRMGCIIGTNPNIATINDVQFLGDKYMKKKLSESEEDTQDKAYVNKMININPSLLLYYAAKDFNINGPCLCNFGTCSASTQAIGDSYRLLKRGKIDLAVCGGISMNLDPIAIARLCRLNALELTKDDVTENCTPFDKRRSGFTIGEGAILFTLEREKDAIKRNAEIFAELKGYGAAMDGFSLTDPHEEALGMSLSMIRALEDAKLNIQDIDYLNAHGTATKKNDKYETIAIKKVFKEYANQLNISSTKSMHGHLLTAGGAMELLVCIMGIKNEFIPPTINYKLEDPECDLSYTPNALINKKLLNVLTNSFGLGGINASLVVSKYI</sequence>
<gene>
    <name evidence="5" type="ORF">Cpap_1942</name>
</gene>
<dbReference type="InterPro" id="IPR020841">
    <property type="entry name" value="PKS_Beta-ketoAc_synthase_dom"/>
</dbReference>
<dbReference type="eggNOG" id="COG0304">
    <property type="taxonomic scope" value="Bacteria"/>
</dbReference>
<comment type="similarity">
    <text evidence="1 3">Belongs to the thiolase-like superfamily. Beta-ketoacyl-ACP synthases family.</text>
</comment>
<dbReference type="Gene3D" id="3.40.47.10">
    <property type="match status" value="2"/>
</dbReference>
<dbReference type="PROSITE" id="PS52004">
    <property type="entry name" value="KS3_2"/>
    <property type="match status" value="1"/>
</dbReference>
<dbReference type="Proteomes" id="UP000003860">
    <property type="component" value="Unassembled WGS sequence"/>
</dbReference>
<keyword evidence="6" id="KW-1185">Reference proteome</keyword>
<dbReference type="RefSeq" id="WP_004619783.1">
    <property type="nucleotide sequence ID" value="NZ_ACXX02000008.1"/>
</dbReference>
<dbReference type="AlphaFoldDB" id="F1TDR3"/>
<dbReference type="InterPro" id="IPR000794">
    <property type="entry name" value="Beta-ketoacyl_synthase"/>
</dbReference>
<dbReference type="CDD" id="cd00834">
    <property type="entry name" value="KAS_I_II"/>
    <property type="match status" value="1"/>
</dbReference>
<dbReference type="PANTHER" id="PTHR11712">
    <property type="entry name" value="POLYKETIDE SYNTHASE-RELATED"/>
    <property type="match status" value="1"/>
</dbReference>
<dbReference type="GO" id="GO:0006633">
    <property type="term" value="P:fatty acid biosynthetic process"/>
    <property type="evidence" value="ECO:0007669"/>
    <property type="project" value="TreeGrafter"/>
</dbReference>
<name>F1TDR3_9FIRM</name>
<comment type="caution">
    <text evidence="5">The sequence shown here is derived from an EMBL/GenBank/DDBJ whole genome shotgun (WGS) entry which is preliminary data.</text>
</comment>
<evidence type="ECO:0000256" key="1">
    <source>
        <dbReference type="ARBA" id="ARBA00008467"/>
    </source>
</evidence>
<dbReference type="InterPro" id="IPR014031">
    <property type="entry name" value="Ketoacyl_synth_C"/>
</dbReference>
<reference evidence="5" key="2">
    <citation type="submission" date="2011-01" db="EMBL/GenBank/DDBJ databases">
        <title>The Non-contiguous Finished genome of Clostridium papyrosolvens.</title>
        <authorList>
            <person name="Lucas S."/>
            <person name="Copeland A."/>
            <person name="Lapidus A."/>
            <person name="Cheng J.-F."/>
            <person name="Goodwin L."/>
            <person name="Pitluck S."/>
            <person name="Misra M."/>
            <person name="Chertkov O."/>
            <person name="Detter J.C."/>
            <person name="Han C."/>
            <person name="Tapia R."/>
            <person name="Land M."/>
            <person name="Hauser L."/>
            <person name="Kyrpides N."/>
            <person name="Ivanova N."/>
            <person name="Pagani I."/>
            <person name="Mouttaki H."/>
            <person name="He Z."/>
            <person name="Zhou J."/>
            <person name="Hemme C.L."/>
            <person name="Woyke T."/>
        </authorList>
    </citation>
    <scope>NUCLEOTIDE SEQUENCE [LARGE SCALE GENOMIC DNA]</scope>
    <source>
        <strain evidence="5">DSM 2782</strain>
    </source>
</reference>
<keyword evidence="2 3" id="KW-0808">Transferase</keyword>
<dbReference type="Pfam" id="PF00109">
    <property type="entry name" value="ketoacyl-synt"/>
    <property type="match status" value="2"/>
</dbReference>
<dbReference type="Pfam" id="PF02801">
    <property type="entry name" value="Ketoacyl-synt_C"/>
    <property type="match status" value="1"/>
</dbReference>
<evidence type="ECO:0000313" key="5">
    <source>
        <dbReference type="EMBL" id="EGD47359.1"/>
    </source>
</evidence>